<dbReference type="Gene3D" id="2.40.110.10">
    <property type="entry name" value="Butyryl-CoA Dehydrogenase, subunit A, domain 2"/>
    <property type="match status" value="1"/>
</dbReference>
<dbReference type="InterPro" id="IPR036250">
    <property type="entry name" value="AcylCo_DH-like_C"/>
</dbReference>
<dbReference type="RefSeq" id="WP_183511042.1">
    <property type="nucleotide sequence ID" value="NZ_BAABGK010000042.1"/>
</dbReference>
<evidence type="ECO:0000313" key="5">
    <source>
        <dbReference type="Proteomes" id="UP000523000"/>
    </source>
</evidence>
<protein>
    <submittedName>
        <fullName evidence="4">Alkylation response protein AidB-like acyl-CoA dehydrogenase</fullName>
    </submittedName>
</protein>
<dbReference type="AlphaFoldDB" id="A0A839QI49"/>
<name>A0A839QI49_9MICC</name>
<comment type="caution">
    <text evidence="4">The sequence shown here is derived from an EMBL/GenBank/DDBJ whole genome shotgun (WGS) entry which is preliminary data.</text>
</comment>
<dbReference type="SUPFAM" id="SSF56645">
    <property type="entry name" value="Acyl-CoA dehydrogenase NM domain-like"/>
    <property type="match status" value="1"/>
</dbReference>
<dbReference type="InterPro" id="IPR013107">
    <property type="entry name" value="Acyl-CoA_DH_C"/>
</dbReference>
<dbReference type="FunFam" id="2.40.110.10:FF:000020">
    <property type="entry name" value="Putative acyl-CoA dehydrogenase YdbM"/>
    <property type="match status" value="1"/>
</dbReference>
<dbReference type="PANTHER" id="PTHR43884">
    <property type="entry name" value="ACYL-COA DEHYDROGENASE"/>
    <property type="match status" value="1"/>
</dbReference>
<dbReference type="InterPro" id="IPR037069">
    <property type="entry name" value="AcylCoA_DH/ox_N_sf"/>
</dbReference>
<dbReference type="GO" id="GO:0008470">
    <property type="term" value="F:3-methylbutanoyl-CoA dehydrogenase activity"/>
    <property type="evidence" value="ECO:0007669"/>
    <property type="project" value="TreeGrafter"/>
</dbReference>
<reference evidence="4 5" key="1">
    <citation type="submission" date="2020-08" db="EMBL/GenBank/DDBJ databases">
        <title>Sequencing the genomes of 1000 actinobacteria strains.</title>
        <authorList>
            <person name="Klenk H.-P."/>
        </authorList>
    </citation>
    <scope>NUCLEOTIDE SEQUENCE [LARGE SCALE GENOMIC DNA]</scope>
    <source>
        <strain evidence="4 5">DSM 22826</strain>
    </source>
</reference>
<evidence type="ECO:0000259" key="3">
    <source>
        <dbReference type="Pfam" id="PF08028"/>
    </source>
</evidence>
<dbReference type="Proteomes" id="UP000523000">
    <property type="component" value="Unassembled WGS sequence"/>
</dbReference>
<dbReference type="PIRSF" id="PIRSF016578">
    <property type="entry name" value="HsaA"/>
    <property type="match status" value="1"/>
</dbReference>
<dbReference type="InterPro" id="IPR009100">
    <property type="entry name" value="AcylCoA_DH/oxidase_NM_dom_sf"/>
</dbReference>
<dbReference type="Gene3D" id="1.10.540.10">
    <property type="entry name" value="Acyl-CoA dehydrogenase/oxidase, N-terminal domain"/>
    <property type="match status" value="1"/>
</dbReference>
<dbReference type="GO" id="GO:0050660">
    <property type="term" value="F:flavin adenine dinucleotide binding"/>
    <property type="evidence" value="ECO:0007669"/>
    <property type="project" value="InterPro"/>
</dbReference>
<dbReference type="Gene3D" id="1.20.140.10">
    <property type="entry name" value="Butyryl-CoA Dehydrogenase, subunit A, domain 3"/>
    <property type="match status" value="1"/>
</dbReference>
<dbReference type="EMBL" id="JACHVS010000001">
    <property type="protein sequence ID" value="MBB2995849.1"/>
    <property type="molecule type" value="Genomic_DNA"/>
</dbReference>
<keyword evidence="5" id="KW-1185">Reference proteome</keyword>
<gene>
    <name evidence="4" type="ORF">E9229_002040</name>
</gene>
<evidence type="ECO:0000256" key="1">
    <source>
        <dbReference type="ARBA" id="ARBA00022630"/>
    </source>
</evidence>
<organism evidence="4 5">
    <name type="scientific">Paeniglutamicibacter cryotolerans</name>
    <dbReference type="NCBI Taxonomy" id="670079"/>
    <lineage>
        <taxon>Bacteria</taxon>
        <taxon>Bacillati</taxon>
        <taxon>Actinomycetota</taxon>
        <taxon>Actinomycetes</taxon>
        <taxon>Micrococcales</taxon>
        <taxon>Micrococcaceae</taxon>
        <taxon>Paeniglutamicibacter</taxon>
    </lineage>
</organism>
<dbReference type="SUPFAM" id="SSF47203">
    <property type="entry name" value="Acyl-CoA dehydrogenase C-terminal domain-like"/>
    <property type="match status" value="1"/>
</dbReference>
<accession>A0A839QI49</accession>
<evidence type="ECO:0000313" key="4">
    <source>
        <dbReference type="EMBL" id="MBB2995849.1"/>
    </source>
</evidence>
<dbReference type="PANTHER" id="PTHR43884:SF12">
    <property type="entry name" value="ISOVALERYL-COA DEHYDROGENASE, MITOCHONDRIAL-RELATED"/>
    <property type="match status" value="1"/>
</dbReference>
<sequence length="413" mass="44169">MSSHLQEAPAVLPFSGLTQPANAAAWLDRAREVAAVLAIDAVARDRAGVLPTAEVQLLKDSRLTVLLGPAEHGGGAQRWETAFQVIRIVSAADGSIGQLLGYHLFWAWAARLIGTDAQIAAVEQLYTSQNLFFGAAVNPRDNDLVAQDLGAELLFNGRKSFTTGASVSDLLVLEGALKGSEVHVFAIVPTAQEGITFTDDWDNLGQRLSASGGALISGVRADWSSAAGFIDKEYQPLVYNTLNVPLIQQVFSSIYLGIAEGALAAALEYTGTRTRPWPYTSDPKESASEEFHVLEGYGKLRSALWAASALADAVDAELAAVLHAPRAELTASGRGEIAVRVAAAKQVAADTALETTARIFEFTGARATANNVGLDIYWRNVRTHSLHDPVAYKRREVGQYALLGLLPTPSWYT</sequence>
<dbReference type="InterPro" id="IPR046373">
    <property type="entry name" value="Acyl-CoA_Oxase/DH_mid-dom_sf"/>
</dbReference>
<evidence type="ECO:0000256" key="2">
    <source>
        <dbReference type="ARBA" id="ARBA00023002"/>
    </source>
</evidence>
<feature type="domain" description="Acyl-CoA dehydrogenase C-terminal" evidence="3">
    <location>
        <begin position="250"/>
        <end position="387"/>
    </location>
</feature>
<dbReference type="GO" id="GO:0006552">
    <property type="term" value="P:L-leucine catabolic process"/>
    <property type="evidence" value="ECO:0007669"/>
    <property type="project" value="TreeGrafter"/>
</dbReference>
<dbReference type="Pfam" id="PF08028">
    <property type="entry name" value="Acyl-CoA_dh_2"/>
    <property type="match status" value="1"/>
</dbReference>
<proteinExistence type="predicted"/>
<keyword evidence="1" id="KW-0285">Flavoprotein</keyword>
<dbReference type="FunFam" id="1.10.540.10:FF:000025">
    <property type="entry name" value="Related to Dibenzothiophene desulfurization enzyme C"/>
    <property type="match status" value="1"/>
</dbReference>
<keyword evidence="2" id="KW-0560">Oxidoreductase</keyword>